<dbReference type="GO" id="GO:0015833">
    <property type="term" value="P:peptide transport"/>
    <property type="evidence" value="ECO:0007669"/>
    <property type="project" value="TreeGrafter"/>
</dbReference>
<gene>
    <name evidence="3" type="ORF">GCM10011450_14330</name>
</gene>
<dbReference type="InterPro" id="IPR030678">
    <property type="entry name" value="Peptide/Ni-bd"/>
</dbReference>
<dbReference type="SUPFAM" id="SSF53850">
    <property type="entry name" value="Periplasmic binding protein-like II"/>
    <property type="match status" value="1"/>
</dbReference>
<comment type="caution">
    <text evidence="3">The sequence shown here is derived from an EMBL/GenBank/DDBJ whole genome shotgun (WGS) entry which is preliminary data.</text>
</comment>
<organism evidence="3 4">
    <name type="scientific">Advenella faeciporci</name>
    <dbReference type="NCBI Taxonomy" id="797535"/>
    <lineage>
        <taxon>Bacteria</taxon>
        <taxon>Pseudomonadati</taxon>
        <taxon>Pseudomonadota</taxon>
        <taxon>Betaproteobacteria</taxon>
        <taxon>Burkholderiales</taxon>
        <taxon>Alcaligenaceae</taxon>
    </lineage>
</organism>
<feature type="domain" description="Solute-binding protein family 5" evidence="2">
    <location>
        <begin position="77"/>
        <end position="444"/>
    </location>
</feature>
<proteinExistence type="predicted"/>
<reference evidence="3" key="2">
    <citation type="submission" date="2020-09" db="EMBL/GenBank/DDBJ databases">
        <authorList>
            <person name="Sun Q."/>
            <person name="Kim S."/>
        </authorList>
    </citation>
    <scope>NUCLEOTIDE SEQUENCE</scope>
    <source>
        <strain evidence="3">KCTC 23732</strain>
    </source>
</reference>
<accession>A0A918JNA9</accession>
<keyword evidence="4" id="KW-1185">Reference proteome</keyword>
<dbReference type="Gene3D" id="3.10.105.10">
    <property type="entry name" value="Dipeptide-binding Protein, Domain 3"/>
    <property type="match status" value="1"/>
</dbReference>
<dbReference type="GO" id="GO:0043190">
    <property type="term" value="C:ATP-binding cassette (ABC) transporter complex"/>
    <property type="evidence" value="ECO:0007669"/>
    <property type="project" value="InterPro"/>
</dbReference>
<feature type="chain" id="PRO_5037828364" evidence="1">
    <location>
        <begin position="28"/>
        <end position="533"/>
    </location>
</feature>
<dbReference type="Proteomes" id="UP000608345">
    <property type="component" value="Unassembled WGS sequence"/>
</dbReference>
<dbReference type="Pfam" id="PF00496">
    <property type="entry name" value="SBP_bac_5"/>
    <property type="match status" value="1"/>
</dbReference>
<dbReference type="Gene3D" id="3.90.76.10">
    <property type="entry name" value="Dipeptide-binding Protein, Domain 1"/>
    <property type="match status" value="1"/>
</dbReference>
<dbReference type="EMBL" id="BMYS01000008">
    <property type="protein sequence ID" value="GGW85488.1"/>
    <property type="molecule type" value="Genomic_DNA"/>
</dbReference>
<dbReference type="GO" id="GO:0030288">
    <property type="term" value="C:outer membrane-bounded periplasmic space"/>
    <property type="evidence" value="ECO:0007669"/>
    <property type="project" value="UniProtKB-ARBA"/>
</dbReference>
<dbReference type="PANTHER" id="PTHR30290">
    <property type="entry name" value="PERIPLASMIC BINDING COMPONENT OF ABC TRANSPORTER"/>
    <property type="match status" value="1"/>
</dbReference>
<dbReference type="GO" id="GO:1904680">
    <property type="term" value="F:peptide transmembrane transporter activity"/>
    <property type="evidence" value="ECO:0007669"/>
    <property type="project" value="TreeGrafter"/>
</dbReference>
<name>A0A918JNA9_9BURK</name>
<dbReference type="Gene3D" id="3.40.190.10">
    <property type="entry name" value="Periplasmic binding protein-like II"/>
    <property type="match status" value="1"/>
</dbReference>
<keyword evidence="1" id="KW-0732">Signal</keyword>
<evidence type="ECO:0000313" key="3">
    <source>
        <dbReference type="EMBL" id="GGW85488.1"/>
    </source>
</evidence>
<evidence type="ECO:0000259" key="2">
    <source>
        <dbReference type="Pfam" id="PF00496"/>
    </source>
</evidence>
<dbReference type="RefSeq" id="WP_189384810.1">
    <property type="nucleotide sequence ID" value="NZ_BAABFY010000003.1"/>
</dbReference>
<feature type="signal peptide" evidence="1">
    <location>
        <begin position="1"/>
        <end position="27"/>
    </location>
</feature>
<dbReference type="InterPro" id="IPR039424">
    <property type="entry name" value="SBP_5"/>
</dbReference>
<dbReference type="CDD" id="cd08512">
    <property type="entry name" value="PBP2_NikA_DppA_OppA_like_7"/>
    <property type="match status" value="1"/>
</dbReference>
<dbReference type="InterPro" id="IPR000914">
    <property type="entry name" value="SBP_5_dom"/>
</dbReference>
<dbReference type="PANTHER" id="PTHR30290:SF34">
    <property type="entry name" value="ABC TRANSPORTER, PERIPLASMIC OLIGO-PEPTIDE BINDING PROTEIN, PUTATIVE-RELATED"/>
    <property type="match status" value="1"/>
</dbReference>
<protein>
    <submittedName>
        <fullName evidence="3">Peptide ABC transporter substrate-binding protein</fullName>
    </submittedName>
</protein>
<sequence>MNKPKFKGIFKSLVISFSLGFALPALSATPKDTIIMARKIDDIKVLDPAEVFEWGSGEIINNLYTRLVTLDPNDFTKLVGGVAESWKVSDDGLTYEFKIRPGLKFHSGNPVTAKDAEFSLRRVVHLSKTPVFIFNQLGWKPDTVDDMVKAVDDSTLVLKIAQPYANSLVINILSAGVASIVDSVEVSKHIKDNDYGYNWLKTNSAGSGPYKLVVWKPKDAVVLEANPDFYLGAPKSKRFIIRHVAESSAQKLLLTAGDIDIARDLSADQIKQARSDDKVKVATTEKLSTYYLGLNSAKNEILAKPKVWEALRWLIDYQTMANTFLDGYYKVHQSFLTGQDGLQETPYKLDVEKGKALLAEAGYPDGFSITMDLYNTAPQTDIAQSIQSTFAQAGIKLNLTQSDKAQGLTKYRSRGHDIMLAAWSPDYLDAHSTAEFFVRNTDNSDNSKNKTAAWRNGWEIPDLSVLTEKAMMEQDAEKRRNIYLEQQRVVQQNSPMIMLFQLIESSVLQKNVNDFISGPGFDTALYWKIEKTQ</sequence>
<dbReference type="PIRSF" id="PIRSF002741">
    <property type="entry name" value="MppA"/>
    <property type="match status" value="1"/>
</dbReference>
<dbReference type="AlphaFoldDB" id="A0A918JNA9"/>
<evidence type="ECO:0000256" key="1">
    <source>
        <dbReference type="SAM" id="SignalP"/>
    </source>
</evidence>
<evidence type="ECO:0000313" key="4">
    <source>
        <dbReference type="Proteomes" id="UP000608345"/>
    </source>
</evidence>
<reference evidence="3" key="1">
    <citation type="journal article" date="2014" name="Int. J. Syst. Evol. Microbiol.">
        <title>Complete genome sequence of Corynebacterium casei LMG S-19264T (=DSM 44701T), isolated from a smear-ripened cheese.</title>
        <authorList>
            <consortium name="US DOE Joint Genome Institute (JGI-PGF)"/>
            <person name="Walter F."/>
            <person name="Albersmeier A."/>
            <person name="Kalinowski J."/>
            <person name="Ruckert C."/>
        </authorList>
    </citation>
    <scope>NUCLEOTIDE SEQUENCE</scope>
    <source>
        <strain evidence="3">KCTC 23732</strain>
    </source>
</reference>